<keyword evidence="1 5" id="KW-0963">Cytoplasm</keyword>
<reference evidence="9 10" key="1">
    <citation type="submission" date="2020-03" db="EMBL/GenBank/DDBJ databases">
        <title>Alteromonas ponticola sp. nov., isolated from seawater.</title>
        <authorList>
            <person name="Yoon J.-H."/>
            <person name="Kim Y.-O."/>
        </authorList>
    </citation>
    <scope>NUCLEOTIDE SEQUENCE [LARGE SCALE GENOMIC DNA]</scope>
    <source>
        <strain evidence="9 10">MYP5</strain>
    </source>
</reference>
<feature type="binding site" evidence="5">
    <location>
        <position position="68"/>
    </location>
    <ligand>
        <name>substrate</name>
    </ligand>
</feature>
<evidence type="ECO:0000256" key="4">
    <source>
        <dbReference type="ARBA" id="ARBA00023096"/>
    </source>
</evidence>
<gene>
    <name evidence="5" type="primary">pdxB</name>
    <name evidence="9" type="ORF">HCJ96_14775</name>
</gene>
<keyword evidence="10" id="KW-1185">Reference proteome</keyword>
<comment type="similarity">
    <text evidence="5">Belongs to the D-isomer specific 2-hydroxyacid dehydrogenase family. PdxB subfamily.</text>
</comment>
<comment type="subunit">
    <text evidence="5">Homodimer.</text>
</comment>
<evidence type="ECO:0000313" key="10">
    <source>
        <dbReference type="Proteomes" id="UP000709336"/>
    </source>
</evidence>
<comment type="caution">
    <text evidence="5">Lacks conserved residue(s) required for the propagation of feature annotation.</text>
</comment>
<feature type="domain" description="D-isomer specific 2-hydroxyacid dehydrogenase catalytic" evidence="6">
    <location>
        <begin position="35"/>
        <end position="279"/>
    </location>
</feature>
<protein>
    <recommendedName>
        <fullName evidence="5">Erythronate-4-phosphate dehydrogenase</fullName>
        <ecNumber evidence="5">1.1.1.290</ecNumber>
    </recommendedName>
</protein>
<dbReference type="PANTHER" id="PTHR10996">
    <property type="entry name" value="2-HYDROXYACID DEHYDROGENASE-RELATED"/>
    <property type="match status" value="1"/>
</dbReference>
<evidence type="ECO:0000259" key="7">
    <source>
        <dbReference type="Pfam" id="PF02826"/>
    </source>
</evidence>
<comment type="function">
    <text evidence="5">Catalyzes the oxidation of erythronate-4-phosphate to 3-hydroxy-2-oxo-4-phosphonooxybutanoate.</text>
</comment>
<dbReference type="InterPro" id="IPR006139">
    <property type="entry name" value="D-isomer_2_OHA_DH_cat_dom"/>
</dbReference>
<feature type="domain" description="D-isomer specific 2-hydroxyacid dehydrogenase NAD-binding" evidence="7">
    <location>
        <begin position="112"/>
        <end position="257"/>
    </location>
</feature>
<accession>A0ABX1R4C1</accession>
<proteinExistence type="inferred from homology"/>
<keyword evidence="2 5" id="KW-0560">Oxidoreductase</keyword>
<comment type="catalytic activity">
    <reaction evidence="5">
        <text>4-phospho-D-erythronate + NAD(+) = (R)-3-hydroxy-2-oxo-4-phosphooxybutanoate + NADH + H(+)</text>
        <dbReference type="Rhea" id="RHEA:18829"/>
        <dbReference type="ChEBI" id="CHEBI:15378"/>
        <dbReference type="ChEBI" id="CHEBI:57540"/>
        <dbReference type="ChEBI" id="CHEBI:57945"/>
        <dbReference type="ChEBI" id="CHEBI:58538"/>
        <dbReference type="ChEBI" id="CHEBI:58766"/>
        <dbReference type="EC" id="1.1.1.290"/>
    </reaction>
</comment>
<evidence type="ECO:0000256" key="5">
    <source>
        <dbReference type="HAMAP-Rule" id="MF_01825"/>
    </source>
</evidence>
<dbReference type="InterPro" id="IPR050223">
    <property type="entry name" value="D-isomer_2-hydroxyacid_DH"/>
</dbReference>
<comment type="caution">
    <text evidence="9">The sequence shown here is derived from an EMBL/GenBank/DDBJ whole genome shotgun (WGS) entry which is preliminary data.</text>
</comment>
<feature type="active site" evidence="5">
    <location>
        <position position="238"/>
    </location>
</feature>
<dbReference type="InterPro" id="IPR020921">
    <property type="entry name" value="Erythronate-4-P_DHase"/>
</dbReference>
<comment type="subcellular location">
    <subcellularLocation>
        <location evidence="5">Cytoplasm</location>
    </subcellularLocation>
</comment>
<dbReference type="Proteomes" id="UP000709336">
    <property type="component" value="Unassembled WGS sequence"/>
</dbReference>
<dbReference type="SUPFAM" id="SSF52283">
    <property type="entry name" value="Formate/glycerate dehydrogenase catalytic domain-like"/>
    <property type="match status" value="1"/>
</dbReference>
<dbReference type="Gene3D" id="3.40.50.720">
    <property type="entry name" value="NAD(P)-binding Rossmann-like Domain"/>
    <property type="match status" value="2"/>
</dbReference>
<dbReference type="InterPro" id="IPR038251">
    <property type="entry name" value="PdxB_dimer_sf"/>
</dbReference>
<feature type="active site" description="Proton donor" evidence="5">
    <location>
        <position position="255"/>
    </location>
</feature>
<evidence type="ECO:0000256" key="1">
    <source>
        <dbReference type="ARBA" id="ARBA00022490"/>
    </source>
</evidence>
<dbReference type="Pfam" id="PF02826">
    <property type="entry name" value="2-Hacid_dh_C"/>
    <property type="match status" value="1"/>
</dbReference>
<feature type="domain" description="Erythronate-4-phosphate dehydrogenase dimerisation" evidence="8">
    <location>
        <begin position="312"/>
        <end position="373"/>
    </location>
</feature>
<organism evidence="9 10">
    <name type="scientific">Alteromonas ponticola</name>
    <dbReference type="NCBI Taxonomy" id="2720613"/>
    <lineage>
        <taxon>Bacteria</taxon>
        <taxon>Pseudomonadati</taxon>
        <taxon>Pseudomonadota</taxon>
        <taxon>Gammaproteobacteria</taxon>
        <taxon>Alteromonadales</taxon>
        <taxon>Alteromonadaceae</taxon>
        <taxon>Alteromonas/Salinimonas group</taxon>
        <taxon>Alteromonas</taxon>
    </lineage>
</organism>
<dbReference type="EMBL" id="JAATNW010000008">
    <property type="protein sequence ID" value="NMH61292.1"/>
    <property type="molecule type" value="Genomic_DNA"/>
</dbReference>
<keyword evidence="4 5" id="KW-0664">Pyridoxine biosynthesis</keyword>
<comment type="pathway">
    <text evidence="5">Cofactor biosynthesis; pyridoxine 5'-phosphate biosynthesis; pyridoxine 5'-phosphate from D-erythrose 4-phosphate: step 2/5.</text>
</comment>
<name>A0ABX1R4C1_9ALTE</name>
<evidence type="ECO:0000259" key="6">
    <source>
        <dbReference type="Pfam" id="PF00389"/>
    </source>
</evidence>
<feature type="binding site" evidence="5">
    <location>
        <position position="148"/>
    </location>
    <ligand>
        <name>NAD(+)</name>
        <dbReference type="ChEBI" id="CHEBI:57540"/>
    </ligand>
</feature>
<dbReference type="Pfam" id="PF11890">
    <property type="entry name" value="DUF3410"/>
    <property type="match status" value="1"/>
</dbReference>
<dbReference type="InterPro" id="IPR006140">
    <property type="entry name" value="D-isomer_DH_NAD-bd"/>
</dbReference>
<dbReference type="HAMAP" id="MF_01825">
    <property type="entry name" value="PdxB"/>
    <property type="match status" value="1"/>
</dbReference>
<dbReference type="Pfam" id="PF00389">
    <property type="entry name" value="2-Hacid_dh"/>
    <property type="match status" value="1"/>
</dbReference>
<evidence type="ECO:0000256" key="3">
    <source>
        <dbReference type="ARBA" id="ARBA00023027"/>
    </source>
</evidence>
<dbReference type="CDD" id="cd12158">
    <property type="entry name" value="ErythrP_dh"/>
    <property type="match status" value="1"/>
</dbReference>
<dbReference type="InterPro" id="IPR036291">
    <property type="entry name" value="NAD(P)-bd_dom_sf"/>
</dbReference>
<sequence length="390" mass="42492">MTKILYEDSIPKAQEYFDGLGDVASFPSGNLAPHHLDNVSMLVVRSTTKINQATLAGNHRIAFVTTATAGTNHFDKAFLAQAGIAWNSAAGCNARSVAEWVISALLVADEQNRIDLANATVGIVGAGNVGSMLAALLTAMNIRYKLCDPPLQKQGDQRALVALDEILTCDVISLHVPFTAAGVDATANLLSSDELNSLSQHQLLINACRGEVIDEPALRQRMQQPDAPTLVLDVFDDEPDIDMSLLPLCFLATPHIAGHSVEGKLRGTQLVYEQVCSLLGQPVQKQLEDFLSTVSPMTVDAEELTSDTLSIAQWRALLLPIYDIREDDKHFRQSMAQSNQFAALRKAYRVRREISSCTLSIRGKLHKNVQMQLKAIGFKFESGCNNIHSG</sequence>
<dbReference type="RefSeq" id="WP_169211856.1">
    <property type="nucleotide sequence ID" value="NZ_JAATNW010000008.1"/>
</dbReference>
<dbReference type="InterPro" id="IPR024531">
    <property type="entry name" value="Erythronate-4-P_DHase_dimer"/>
</dbReference>
<dbReference type="Gene3D" id="3.30.1370.170">
    <property type="match status" value="1"/>
</dbReference>
<feature type="active site" evidence="5">
    <location>
        <position position="209"/>
    </location>
</feature>
<keyword evidence="3 5" id="KW-0520">NAD</keyword>
<feature type="binding site" evidence="5">
    <location>
        <position position="46"/>
    </location>
    <ligand>
        <name>substrate</name>
    </ligand>
</feature>
<dbReference type="SUPFAM" id="SSF51735">
    <property type="entry name" value="NAD(P)-binding Rossmann-fold domains"/>
    <property type="match status" value="1"/>
</dbReference>
<evidence type="ECO:0000259" key="8">
    <source>
        <dbReference type="Pfam" id="PF11890"/>
    </source>
</evidence>
<feature type="binding site" evidence="5">
    <location>
        <position position="258"/>
    </location>
    <ligand>
        <name>NAD(+)</name>
        <dbReference type="ChEBI" id="CHEBI:57540"/>
    </ligand>
</feature>
<evidence type="ECO:0000313" key="9">
    <source>
        <dbReference type="EMBL" id="NMH61292.1"/>
    </source>
</evidence>
<feature type="binding site" evidence="5">
    <location>
        <position position="233"/>
    </location>
    <ligand>
        <name>NAD(+)</name>
        <dbReference type="ChEBI" id="CHEBI:57540"/>
    </ligand>
</feature>
<dbReference type="EC" id="1.1.1.290" evidence="5"/>
<evidence type="ECO:0000256" key="2">
    <source>
        <dbReference type="ARBA" id="ARBA00023002"/>
    </source>
</evidence>